<reference evidence="3 5" key="1">
    <citation type="submission" date="2023-10" db="EMBL/GenBank/DDBJ databases">
        <title>Whole Genome based description of the genera Actinobaculum and Actinotignum reveals a complex phylogenetic relationship within the species included in the genus Actinotignum.</title>
        <authorList>
            <person name="Jensen C.S."/>
            <person name="Dargis R."/>
            <person name="Kemp M."/>
            <person name="Christensen J.J."/>
        </authorList>
    </citation>
    <scope>NUCLEOTIDE SEQUENCE</scope>
    <source>
        <strain evidence="4 5">SLA_B089</strain>
        <strain evidence="3">SLA_B245</strain>
    </source>
</reference>
<keyword evidence="5" id="KW-1185">Reference proteome</keyword>
<accession>A0AAW9HPL8</accession>
<dbReference type="EMBL" id="JAWNFY010000011">
    <property type="protein sequence ID" value="MDY5146391.1"/>
    <property type="molecule type" value="Genomic_DNA"/>
</dbReference>
<protein>
    <submittedName>
        <fullName evidence="3">Alpha-galactosidase</fullName>
    </submittedName>
</protein>
<dbReference type="GeneID" id="92813743"/>
<dbReference type="InterPro" id="IPR013785">
    <property type="entry name" value="Aldolase_TIM"/>
</dbReference>
<dbReference type="Proteomes" id="UP001284901">
    <property type="component" value="Unassembled WGS sequence"/>
</dbReference>
<dbReference type="PANTHER" id="PTHR43053">
    <property type="entry name" value="GLYCOSIDASE FAMILY 31"/>
    <property type="match status" value="1"/>
</dbReference>
<evidence type="ECO:0000256" key="2">
    <source>
        <dbReference type="ARBA" id="ARBA00023295"/>
    </source>
</evidence>
<name>A0AAW9HPL8_9ACTO</name>
<dbReference type="Proteomes" id="UP001288320">
    <property type="component" value="Unassembled WGS sequence"/>
</dbReference>
<keyword evidence="1" id="KW-0378">Hydrolase</keyword>
<dbReference type="InterPro" id="IPR050985">
    <property type="entry name" value="Alpha-glycosidase_related"/>
</dbReference>
<evidence type="ECO:0000256" key="1">
    <source>
        <dbReference type="ARBA" id="ARBA00022801"/>
    </source>
</evidence>
<evidence type="ECO:0000313" key="5">
    <source>
        <dbReference type="Proteomes" id="UP001284901"/>
    </source>
</evidence>
<dbReference type="AlphaFoldDB" id="A0AAW9HPL8"/>
<gene>
    <name evidence="3" type="ORF">R6G74_05345</name>
    <name evidence="4" type="ORF">R6P33_05050</name>
</gene>
<dbReference type="Gene3D" id="3.20.20.70">
    <property type="entry name" value="Aldolase class I"/>
    <property type="match status" value="1"/>
</dbReference>
<evidence type="ECO:0000313" key="4">
    <source>
        <dbReference type="EMBL" id="MDY5146391.1"/>
    </source>
</evidence>
<sequence length="508" mass="55904">MDIHTDSGTFTVHGASAVVPLNTSDYLITGTSWKLSHPWGATEYYRHGWNSWTPTRWWTLRREPWRIWDKPARALTADDAATDTPTEHHSSMVTALSGPEGRTLLIGAVHASSPLLRITAEEVAASAEAGEASWLVSIGTEPQAFGRYAGVLKEEYLGERTPLRAAETLGPVWSSWYSWFEEITAEIITAEIAPARELGYGTIQIDDGWERRVGDWRANAKFAAGMPDVFAKIHDAGLKAGLWVAPFIALPDTPVVSSYPELFLHNADGSLTVTGNNWGENYYALDFSKPQSHDWLATTMSAIQSWGVDMFKLDFIYAAAVAGERTGGMPREDAYRSGLETIRAALGDEVYLLGSGAVINASLGVLDGVRVGPDTAPYWDNSERVRDPSGPAVVNALRNSLSRTWLKPLLDCDPDVAYFRTRGSLLSPEVNALTAEAALACEFAQCSCPAAWLSDEEKAAVRAWTTRFRGAPEVRQLGRYRFEINGEIIDFDPYLNPTTRVSDRLLVK</sequence>
<proteinExistence type="predicted"/>
<dbReference type="CDD" id="cd14791">
    <property type="entry name" value="GH36"/>
    <property type="match status" value="1"/>
</dbReference>
<dbReference type="RefSeq" id="WP_087069784.1">
    <property type="nucleotide sequence ID" value="NZ_CAUPFC010000011.1"/>
</dbReference>
<dbReference type="GO" id="GO:0004557">
    <property type="term" value="F:alpha-galactosidase activity"/>
    <property type="evidence" value="ECO:0007669"/>
    <property type="project" value="InterPro"/>
</dbReference>
<dbReference type="InterPro" id="IPR017853">
    <property type="entry name" value="GH"/>
</dbReference>
<keyword evidence="2" id="KW-0326">Glycosidase</keyword>
<evidence type="ECO:0000313" key="6">
    <source>
        <dbReference type="Proteomes" id="UP001288320"/>
    </source>
</evidence>
<organism evidence="3 6">
    <name type="scientific">Actinotignum timonense</name>
    <dbReference type="NCBI Taxonomy" id="1870995"/>
    <lineage>
        <taxon>Bacteria</taxon>
        <taxon>Bacillati</taxon>
        <taxon>Actinomycetota</taxon>
        <taxon>Actinomycetes</taxon>
        <taxon>Actinomycetales</taxon>
        <taxon>Actinomycetaceae</taxon>
        <taxon>Actinotignum</taxon>
    </lineage>
</organism>
<evidence type="ECO:0000313" key="3">
    <source>
        <dbReference type="EMBL" id="MDY5140738.1"/>
    </source>
</evidence>
<dbReference type="SUPFAM" id="SSF51445">
    <property type="entry name" value="(Trans)glycosidases"/>
    <property type="match status" value="1"/>
</dbReference>
<dbReference type="PANTHER" id="PTHR43053:SF3">
    <property type="entry name" value="ALPHA-GALACTOSIDASE C-RELATED"/>
    <property type="match status" value="1"/>
</dbReference>
<dbReference type="Pfam" id="PF02065">
    <property type="entry name" value="Melibiase"/>
    <property type="match status" value="1"/>
</dbReference>
<dbReference type="InterPro" id="IPR002252">
    <property type="entry name" value="Glyco_hydro_36"/>
</dbReference>
<comment type="caution">
    <text evidence="3">The sequence shown here is derived from an EMBL/GenBank/DDBJ whole genome shotgun (WGS) entry which is preliminary data.</text>
</comment>
<dbReference type="EMBL" id="JAWNFV010000009">
    <property type="protein sequence ID" value="MDY5140738.1"/>
    <property type="molecule type" value="Genomic_DNA"/>
</dbReference>
<dbReference type="GO" id="GO:0016052">
    <property type="term" value="P:carbohydrate catabolic process"/>
    <property type="evidence" value="ECO:0007669"/>
    <property type="project" value="InterPro"/>
</dbReference>